<dbReference type="Proteomes" id="UP000032430">
    <property type="component" value="Chromosome I"/>
</dbReference>
<name>A0A098G5P7_9GAMM</name>
<dbReference type="EMBL" id="LN614827">
    <property type="protein sequence ID" value="CEG57296.1"/>
    <property type="molecule type" value="Genomic_DNA"/>
</dbReference>
<accession>A0A098G5P7</accession>
<gene>
    <name evidence="1" type="ORF">LFA_1904</name>
</gene>
<dbReference type="AlphaFoldDB" id="A0A098G5P7"/>
<evidence type="ECO:0000313" key="2">
    <source>
        <dbReference type="Proteomes" id="UP000032430"/>
    </source>
</evidence>
<dbReference type="HOGENOM" id="CLU_2649989_0_0_6"/>
<proteinExistence type="predicted"/>
<protein>
    <submittedName>
        <fullName evidence="1">Uncharacterized protein</fullName>
    </submittedName>
</protein>
<reference evidence="2" key="1">
    <citation type="submission" date="2014-09" db="EMBL/GenBank/DDBJ databases">
        <authorList>
            <person name="Gomez-Valero L."/>
        </authorList>
    </citation>
    <scope>NUCLEOTIDE SEQUENCE [LARGE SCALE GENOMIC DNA]</scope>
    <source>
        <strain evidence="2">ATCC700992</strain>
    </source>
</reference>
<dbReference type="KEGG" id="lfa:LFA_1904"/>
<dbReference type="AntiFam" id="ANF00010">
    <property type="entry name" value="tRNA translation"/>
</dbReference>
<organism evidence="1 2">
    <name type="scientific">Legionella fallonii LLAP-10</name>
    <dbReference type="NCBI Taxonomy" id="1212491"/>
    <lineage>
        <taxon>Bacteria</taxon>
        <taxon>Pseudomonadati</taxon>
        <taxon>Pseudomonadota</taxon>
        <taxon>Gammaproteobacteria</taxon>
        <taxon>Legionellales</taxon>
        <taxon>Legionellaceae</taxon>
        <taxon>Legionella</taxon>
    </lineage>
</organism>
<evidence type="ECO:0000313" key="1">
    <source>
        <dbReference type="EMBL" id="CEG57296.1"/>
    </source>
</evidence>
<keyword evidence="2" id="KW-1185">Reference proteome</keyword>
<sequence>MPTALFNPNKGKFYCNNRYLPTCFNRSIINKNMFSNPIKLQYTFSQAAVAQLVEQLIRNQKVCGSIPRSGIELSVN</sequence>